<gene>
    <name evidence="1" type="ORF">GCM10023116_19090</name>
</gene>
<reference evidence="2" key="1">
    <citation type="journal article" date="2019" name="Int. J. Syst. Evol. Microbiol.">
        <title>The Global Catalogue of Microorganisms (GCM) 10K type strain sequencing project: providing services to taxonomists for standard genome sequencing and annotation.</title>
        <authorList>
            <consortium name="The Broad Institute Genomics Platform"/>
            <consortium name="The Broad Institute Genome Sequencing Center for Infectious Disease"/>
            <person name="Wu L."/>
            <person name="Ma J."/>
        </authorList>
    </citation>
    <scope>NUCLEOTIDE SEQUENCE [LARGE SCALE GENOMIC DNA]</scope>
    <source>
        <strain evidence="2">JCM 17805</strain>
    </source>
</reference>
<evidence type="ECO:0000313" key="2">
    <source>
        <dbReference type="Proteomes" id="UP001500604"/>
    </source>
</evidence>
<name>A0ABP8V0B5_9GAMM</name>
<accession>A0ABP8V0B5</accession>
<keyword evidence="2" id="KW-1185">Reference proteome</keyword>
<proteinExistence type="predicted"/>
<evidence type="ECO:0000313" key="1">
    <source>
        <dbReference type="EMBL" id="GAA4649633.1"/>
    </source>
</evidence>
<dbReference type="Proteomes" id="UP001500604">
    <property type="component" value="Unassembled WGS sequence"/>
</dbReference>
<dbReference type="EMBL" id="BAABFL010000214">
    <property type="protein sequence ID" value="GAA4649633.1"/>
    <property type="molecule type" value="Genomic_DNA"/>
</dbReference>
<dbReference type="RefSeq" id="WP_345195572.1">
    <property type="nucleotide sequence ID" value="NZ_BAABFL010000214.1"/>
</dbReference>
<organism evidence="1 2">
    <name type="scientific">Kistimonas scapharcae</name>
    <dbReference type="NCBI Taxonomy" id="1036133"/>
    <lineage>
        <taxon>Bacteria</taxon>
        <taxon>Pseudomonadati</taxon>
        <taxon>Pseudomonadota</taxon>
        <taxon>Gammaproteobacteria</taxon>
        <taxon>Oceanospirillales</taxon>
        <taxon>Endozoicomonadaceae</taxon>
        <taxon>Kistimonas</taxon>
    </lineage>
</organism>
<sequence>MLAQGGIKQQLVLAKKHSVALAEAAPQFEPETSEECQKFFKYSKRYLFNGEGKSVLEQCLSPTVAATMKQGLPDIPVKYFLPNYPSSFVALNQTHRMTDATHIPDPKTGTDERHVEEMEEIDDQADVEGQEGMTATAKTVKIPFNPNSELHKTMIILSRLNDMYRSVSLAITEHASQLAGEERYEESTRLLEQVEMIKEKIKTIDLNILALMHALMKKEWPEHFFEGSYQHVVIIDEQGKSCLNLDSYQPRRGYLDKEPLTPVGPL</sequence>
<comment type="caution">
    <text evidence="1">The sequence shown here is derived from an EMBL/GenBank/DDBJ whole genome shotgun (WGS) entry which is preliminary data.</text>
</comment>
<protein>
    <submittedName>
        <fullName evidence="1">Uncharacterized protein</fullName>
    </submittedName>
</protein>